<keyword evidence="1" id="KW-1185">Reference proteome</keyword>
<dbReference type="AlphaFoldDB" id="A0A914HUT2"/>
<proteinExistence type="predicted"/>
<reference evidence="2" key="1">
    <citation type="submission" date="2022-11" db="UniProtKB">
        <authorList>
            <consortium name="WormBaseParasite"/>
        </authorList>
    </citation>
    <scope>IDENTIFICATION</scope>
</reference>
<evidence type="ECO:0000313" key="1">
    <source>
        <dbReference type="Proteomes" id="UP000887572"/>
    </source>
</evidence>
<name>A0A914HUT2_GLORO</name>
<dbReference type="Proteomes" id="UP000887572">
    <property type="component" value="Unplaced"/>
</dbReference>
<evidence type="ECO:0000313" key="2">
    <source>
        <dbReference type="WBParaSite" id="Gr19_v10_g487.t1"/>
    </source>
</evidence>
<protein>
    <submittedName>
        <fullName evidence="2">Uncharacterized protein</fullName>
    </submittedName>
</protein>
<sequence>MGRVKTDESWAIKKKKRINADLIHLKEFRFPGIFLASGYIPGMDEHCIDKTMENIDKYFHKNGLKRENC</sequence>
<organism evidence="1 2">
    <name type="scientific">Globodera rostochiensis</name>
    <name type="common">Golden nematode worm</name>
    <name type="synonym">Heterodera rostochiensis</name>
    <dbReference type="NCBI Taxonomy" id="31243"/>
    <lineage>
        <taxon>Eukaryota</taxon>
        <taxon>Metazoa</taxon>
        <taxon>Ecdysozoa</taxon>
        <taxon>Nematoda</taxon>
        <taxon>Chromadorea</taxon>
        <taxon>Rhabditida</taxon>
        <taxon>Tylenchina</taxon>
        <taxon>Tylenchomorpha</taxon>
        <taxon>Tylenchoidea</taxon>
        <taxon>Heteroderidae</taxon>
        <taxon>Heteroderinae</taxon>
        <taxon>Globodera</taxon>
    </lineage>
</organism>
<dbReference type="WBParaSite" id="Gr19_v10_g487.t1">
    <property type="protein sequence ID" value="Gr19_v10_g487.t1"/>
    <property type="gene ID" value="Gr19_v10_g487"/>
</dbReference>
<accession>A0A914HUT2</accession>